<evidence type="ECO:0000256" key="1">
    <source>
        <dbReference type="ARBA" id="ARBA00006709"/>
    </source>
</evidence>
<evidence type="ECO:0000256" key="3">
    <source>
        <dbReference type="ARBA" id="ARBA00023065"/>
    </source>
</evidence>
<name>A0A9D1AKA5_9FIRM</name>
<protein>
    <submittedName>
        <fullName evidence="4">V-type ATPase subunit</fullName>
    </submittedName>
</protein>
<keyword evidence="2" id="KW-0813">Transport</keyword>
<evidence type="ECO:0000256" key="2">
    <source>
        <dbReference type="ARBA" id="ARBA00022448"/>
    </source>
</evidence>
<dbReference type="Pfam" id="PF01992">
    <property type="entry name" value="vATP-synt_AC39"/>
    <property type="match status" value="1"/>
</dbReference>
<dbReference type="Proteomes" id="UP000824242">
    <property type="component" value="Unassembled WGS sequence"/>
</dbReference>
<dbReference type="Gene3D" id="1.10.132.50">
    <property type="entry name" value="ATP synthase (C/AC39) subunit, domain 3"/>
    <property type="match status" value="1"/>
</dbReference>
<comment type="caution">
    <text evidence="4">The sequence shown here is derived from an EMBL/GenBank/DDBJ whole genome shotgun (WGS) entry which is preliminary data.</text>
</comment>
<dbReference type="InterPro" id="IPR044911">
    <property type="entry name" value="V-type_ATPase_csu/dsu_dom_3"/>
</dbReference>
<gene>
    <name evidence="4" type="ORF">IAB89_01055</name>
</gene>
<sequence length="320" mass="35626">MAEKEFAYAVARIRCKEMTLLDSAFLEQLVGAKDEDDCLRLLVEKGWESAPAEEMLDAEEEKTWALIRELVPDQPELFDALLYEADFHNAKAAVKAVCMNADPARLFLPRGTADAMELYRAVKEREWDALPEHLREAAHEAFATLLHTQDGQLCDVILDRAALDAILAAAKRSGSDLLESWAERKVAAADMKTAVRCARTGKPLSFARRALAPCATLDVDALAQAAAQGEEELTAYLAGTPYAETAKALEESFSTFERRCDNLLIEEIRPQKYNPFTVSPLAAYVLARENEVKCVRVILSGKRNGLSEQSIREKVRETYV</sequence>
<dbReference type="PANTHER" id="PTHR38682">
    <property type="entry name" value="V-TYPE ATP SYNTHASE SUBUNIT C"/>
    <property type="match status" value="1"/>
</dbReference>
<dbReference type="Gene3D" id="1.20.1690.10">
    <property type="entry name" value="V-type ATP synthase subunit C domain"/>
    <property type="match status" value="2"/>
</dbReference>
<dbReference type="EMBL" id="DVGZ01000013">
    <property type="protein sequence ID" value="HIR46236.1"/>
    <property type="molecule type" value="Genomic_DNA"/>
</dbReference>
<evidence type="ECO:0000313" key="5">
    <source>
        <dbReference type="Proteomes" id="UP000824242"/>
    </source>
</evidence>
<organism evidence="4 5">
    <name type="scientific">Candidatus Caccousia avicola</name>
    <dbReference type="NCBI Taxonomy" id="2840721"/>
    <lineage>
        <taxon>Bacteria</taxon>
        <taxon>Bacillati</taxon>
        <taxon>Bacillota</taxon>
        <taxon>Clostridia</taxon>
        <taxon>Eubacteriales</taxon>
        <taxon>Oscillospiraceae</taxon>
        <taxon>Oscillospiraceae incertae sedis</taxon>
        <taxon>Candidatus Caccousia</taxon>
    </lineage>
</organism>
<dbReference type="InterPro" id="IPR035067">
    <property type="entry name" value="V-type_ATPase_csu/dsu"/>
</dbReference>
<dbReference type="SUPFAM" id="SSF103486">
    <property type="entry name" value="V-type ATP synthase subunit C"/>
    <property type="match status" value="1"/>
</dbReference>
<dbReference type="InterPro" id="IPR002843">
    <property type="entry name" value="ATPase_V0-cplx_csu/dsu"/>
</dbReference>
<comment type="similarity">
    <text evidence="1">Belongs to the V-ATPase V0D/AC39 subunit family.</text>
</comment>
<dbReference type="AlphaFoldDB" id="A0A9D1AKA5"/>
<accession>A0A9D1AKA5</accession>
<evidence type="ECO:0000313" key="4">
    <source>
        <dbReference type="EMBL" id="HIR46236.1"/>
    </source>
</evidence>
<dbReference type="GO" id="GO:0046961">
    <property type="term" value="F:proton-transporting ATPase activity, rotational mechanism"/>
    <property type="evidence" value="ECO:0007669"/>
    <property type="project" value="InterPro"/>
</dbReference>
<reference evidence="4" key="1">
    <citation type="submission" date="2020-10" db="EMBL/GenBank/DDBJ databases">
        <authorList>
            <person name="Gilroy R."/>
        </authorList>
    </citation>
    <scope>NUCLEOTIDE SEQUENCE</scope>
    <source>
        <strain evidence="4">ChiSxjej1B13-7958</strain>
    </source>
</reference>
<dbReference type="InterPro" id="IPR036079">
    <property type="entry name" value="ATPase_csu/dsu_sf"/>
</dbReference>
<keyword evidence="3" id="KW-0406">Ion transport</keyword>
<dbReference type="PANTHER" id="PTHR38682:SF1">
    <property type="entry name" value="V-TYPE ATP SYNTHASE SUBUNIT C"/>
    <property type="match status" value="1"/>
</dbReference>
<dbReference type="InterPro" id="IPR050873">
    <property type="entry name" value="V-ATPase_V0D/AC39_subunit"/>
</dbReference>
<proteinExistence type="inferred from homology"/>
<reference evidence="4" key="2">
    <citation type="journal article" date="2021" name="PeerJ">
        <title>Extensive microbial diversity within the chicken gut microbiome revealed by metagenomics and culture.</title>
        <authorList>
            <person name="Gilroy R."/>
            <person name="Ravi A."/>
            <person name="Getino M."/>
            <person name="Pursley I."/>
            <person name="Horton D.L."/>
            <person name="Alikhan N.F."/>
            <person name="Baker D."/>
            <person name="Gharbi K."/>
            <person name="Hall N."/>
            <person name="Watson M."/>
            <person name="Adriaenssens E.M."/>
            <person name="Foster-Nyarko E."/>
            <person name="Jarju S."/>
            <person name="Secka A."/>
            <person name="Antonio M."/>
            <person name="Oren A."/>
            <person name="Chaudhuri R.R."/>
            <person name="La Ragione R."/>
            <person name="Hildebrand F."/>
            <person name="Pallen M.J."/>
        </authorList>
    </citation>
    <scope>NUCLEOTIDE SEQUENCE</scope>
    <source>
        <strain evidence="4">ChiSxjej1B13-7958</strain>
    </source>
</reference>